<evidence type="ECO:0000313" key="2">
    <source>
        <dbReference type="Proteomes" id="UP000184310"/>
    </source>
</evidence>
<dbReference type="STRING" id="1121302.SAMN02745163_00055"/>
<dbReference type="Proteomes" id="UP000184310">
    <property type="component" value="Unassembled WGS sequence"/>
</dbReference>
<name>A0A1M6ADA3_9CLOT</name>
<evidence type="ECO:0000313" key="1">
    <source>
        <dbReference type="EMBL" id="SHI34520.1"/>
    </source>
</evidence>
<accession>A0A1M6ADA3</accession>
<dbReference type="EMBL" id="FQZB01000003">
    <property type="protein sequence ID" value="SHI34520.1"/>
    <property type="molecule type" value="Genomic_DNA"/>
</dbReference>
<protein>
    <submittedName>
        <fullName evidence="1">Uncharacterized protein</fullName>
    </submittedName>
</protein>
<proteinExistence type="predicted"/>
<dbReference type="OrthoDB" id="1755920at2"/>
<dbReference type="RefSeq" id="WP_072984120.1">
    <property type="nucleotide sequence ID" value="NZ_FQZB01000003.1"/>
</dbReference>
<reference evidence="1 2" key="1">
    <citation type="submission" date="2016-11" db="EMBL/GenBank/DDBJ databases">
        <authorList>
            <person name="Jaros S."/>
            <person name="Januszkiewicz K."/>
            <person name="Wedrychowicz H."/>
        </authorList>
    </citation>
    <scope>NUCLEOTIDE SEQUENCE [LARGE SCALE GENOMIC DNA]</scope>
    <source>
        <strain evidence="1 2">DSM 21758</strain>
    </source>
</reference>
<dbReference type="AlphaFoldDB" id="A0A1M6ADA3"/>
<organism evidence="1 2">
    <name type="scientific">Clostridium cavendishii DSM 21758</name>
    <dbReference type="NCBI Taxonomy" id="1121302"/>
    <lineage>
        <taxon>Bacteria</taxon>
        <taxon>Bacillati</taxon>
        <taxon>Bacillota</taxon>
        <taxon>Clostridia</taxon>
        <taxon>Eubacteriales</taxon>
        <taxon>Clostridiaceae</taxon>
        <taxon>Clostridium</taxon>
    </lineage>
</organism>
<gene>
    <name evidence="1" type="ORF">SAMN02745163_00055</name>
</gene>
<keyword evidence="2" id="KW-1185">Reference proteome</keyword>
<sequence>MYVAFGNRIIDSKDMKAEIEENSEFNVVKDMTKGSKRDDMLAFNLSISIDVLDRIMKEDYDEGDIDIDNLTEDELFDEYISLAEEVASDLEEIVPEEGILDIRAYKWDTSDNDIKLVIAMTHEEIGENKLRDVMKRLITQVE</sequence>